<dbReference type="AlphaFoldDB" id="A0A840G0Q4"/>
<comment type="caution">
    <text evidence="3">The sequence shown here is derived from an EMBL/GenBank/DDBJ whole genome shotgun (WGS) entry which is preliminary data.</text>
</comment>
<protein>
    <recommendedName>
        <fullName evidence="5">Secreted protein</fullName>
    </recommendedName>
</protein>
<dbReference type="Proteomes" id="UP000524450">
    <property type="component" value="Unassembled WGS sequence"/>
</dbReference>
<dbReference type="EMBL" id="JACIFZ010000011">
    <property type="protein sequence ID" value="MBB4225340.1"/>
    <property type="molecule type" value="Genomic_DNA"/>
</dbReference>
<evidence type="ECO:0008006" key="5">
    <source>
        <dbReference type="Google" id="ProtNLM"/>
    </source>
</evidence>
<sequence length="239" mass="25073">MTHRITSIATAVCLLAGSTAFTPAFAHLPPPPPVAVAPEADTVASGRVQQWLLNPNGEADGLLLADGTQVAFPPHLSAAVMQTLRPGDTVQVRGWRAPQVPVMRMQSLSANGRSVIDEPPVPGMFPPRRAHDPAALSAMTADGRIERLLYNDLGDVHGALLADRTIVRFPPHIGAMYGAQLQPGAQLYARGWGTRGAQGTALEATSMGSTASTAREVFEGPHRGPGRGPVAPRPPVPAF</sequence>
<name>A0A840G0Q4_9BURK</name>
<feature type="signal peptide" evidence="2">
    <location>
        <begin position="1"/>
        <end position="26"/>
    </location>
</feature>
<evidence type="ECO:0000313" key="4">
    <source>
        <dbReference type="Proteomes" id="UP000524450"/>
    </source>
</evidence>
<evidence type="ECO:0000256" key="2">
    <source>
        <dbReference type="SAM" id="SignalP"/>
    </source>
</evidence>
<organism evidence="3 4">
    <name type="scientific">Variovorax guangxiensis</name>
    <dbReference type="NCBI Taxonomy" id="1775474"/>
    <lineage>
        <taxon>Bacteria</taxon>
        <taxon>Pseudomonadati</taxon>
        <taxon>Pseudomonadota</taxon>
        <taxon>Betaproteobacteria</taxon>
        <taxon>Burkholderiales</taxon>
        <taxon>Comamonadaceae</taxon>
        <taxon>Variovorax</taxon>
    </lineage>
</organism>
<dbReference type="RefSeq" id="WP_184642127.1">
    <property type="nucleotide sequence ID" value="NZ_JACIFZ010000011.1"/>
</dbReference>
<evidence type="ECO:0000256" key="1">
    <source>
        <dbReference type="SAM" id="MobiDB-lite"/>
    </source>
</evidence>
<evidence type="ECO:0000313" key="3">
    <source>
        <dbReference type="EMBL" id="MBB4225340.1"/>
    </source>
</evidence>
<proteinExistence type="predicted"/>
<keyword evidence="2" id="KW-0732">Signal</keyword>
<gene>
    <name evidence="3" type="ORF">GGD71_006150</name>
</gene>
<feature type="chain" id="PRO_5032327140" description="Secreted protein" evidence="2">
    <location>
        <begin position="27"/>
        <end position="239"/>
    </location>
</feature>
<feature type="region of interest" description="Disordered" evidence="1">
    <location>
        <begin position="217"/>
        <end position="239"/>
    </location>
</feature>
<reference evidence="3 4" key="1">
    <citation type="submission" date="2020-08" db="EMBL/GenBank/DDBJ databases">
        <title>Genomic Encyclopedia of Type Strains, Phase IV (KMG-V): Genome sequencing to study the core and pangenomes of soil and plant-associated prokaryotes.</title>
        <authorList>
            <person name="Whitman W."/>
        </authorList>
    </citation>
    <scope>NUCLEOTIDE SEQUENCE [LARGE SCALE GENOMIC DNA]</scope>
    <source>
        <strain evidence="3 4">34/80</strain>
    </source>
</reference>
<accession>A0A840G0Q4</accession>